<dbReference type="SUPFAM" id="SSF53927">
    <property type="entry name" value="Cytidine deaminase-like"/>
    <property type="match status" value="1"/>
</dbReference>
<dbReference type="Gene3D" id="3.40.140.10">
    <property type="entry name" value="Cytidine Deaminase, domain 2"/>
    <property type="match status" value="1"/>
</dbReference>
<keyword evidence="3" id="KW-1185">Reference proteome</keyword>
<dbReference type="PANTHER" id="PTHR11079">
    <property type="entry name" value="CYTOSINE DEAMINASE FAMILY MEMBER"/>
    <property type="match status" value="1"/>
</dbReference>
<comment type="caution">
    <text evidence="2">The sequence shown here is derived from an EMBL/GenBank/DDBJ whole genome shotgun (WGS) entry which is preliminary data.</text>
</comment>
<dbReference type="EMBL" id="BJZS01000100">
    <property type="protein sequence ID" value="GEO96928.1"/>
    <property type="molecule type" value="Genomic_DNA"/>
</dbReference>
<evidence type="ECO:0000259" key="1">
    <source>
        <dbReference type="PROSITE" id="PS51747"/>
    </source>
</evidence>
<dbReference type="PANTHER" id="PTHR11079:SF179">
    <property type="entry name" value="TRNA(ADENINE(34)) DEAMINASE, CHLOROPLASTIC"/>
    <property type="match status" value="1"/>
</dbReference>
<dbReference type="Pfam" id="PF00383">
    <property type="entry name" value="dCMP_cyt_deam_1"/>
    <property type="match status" value="1"/>
</dbReference>
<gene>
    <name evidence="2" type="ORF">KTU01_30510</name>
</gene>
<reference evidence="2 3" key="1">
    <citation type="submission" date="2019-07" db="EMBL/GenBank/DDBJ databases">
        <title>Whole genome shotgun sequence of Kocuria turfanensis NBRC 107627.</title>
        <authorList>
            <person name="Hosoyama A."/>
            <person name="Uohara A."/>
            <person name="Ohji S."/>
            <person name="Ichikawa N."/>
        </authorList>
    </citation>
    <scope>NUCLEOTIDE SEQUENCE [LARGE SCALE GENOMIC DNA]</scope>
    <source>
        <strain evidence="2 3">NBRC 107627</strain>
    </source>
</reference>
<evidence type="ECO:0000313" key="2">
    <source>
        <dbReference type="EMBL" id="GEO96928.1"/>
    </source>
</evidence>
<dbReference type="CDD" id="cd01285">
    <property type="entry name" value="nucleoside_deaminase"/>
    <property type="match status" value="1"/>
</dbReference>
<accession>A0A512IGZ4</accession>
<dbReference type="AlphaFoldDB" id="A0A512IGZ4"/>
<dbReference type="STRING" id="388357.GCA_001580365_01982"/>
<sequence>MTENPLTDAETALLRRSVELAAAAREAGNHPFGALVADEYGEIVAEAWNNALPPDGDPTQHAELRAVAAAVRAIGPEQMRRATLFTSAEPCAMYTGAAYWTGVGRIVYGLAESSLLALTGAHEQNPTLDLPCREVLRHGQREIAVLGPLLEEEAARVHEGYWA</sequence>
<protein>
    <submittedName>
        <fullName evidence="2">tRNA-specific adenosine deaminase</fullName>
    </submittedName>
</protein>
<dbReference type="InterPro" id="IPR002125">
    <property type="entry name" value="CMP_dCMP_dom"/>
</dbReference>
<dbReference type="RefSeq" id="WP_062735613.1">
    <property type="nucleotide sequence ID" value="NZ_BJZS01000100.1"/>
</dbReference>
<dbReference type="Proteomes" id="UP000321103">
    <property type="component" value="Unassembled WGS sequence"/>
</dbReference>
<organism evidence="2 3">
    <name type="scientific">Kocuria turfanensis</name>
    <dbReference type="NCBI Taxonomy" id="388357"/>
    <lineage>
        <taxon>Bacteria</taxon>
        <taxon>Bacillati</taxon>
        <taxon>Actinomycetota</taxon>
        <taxon>Actinomycetes</taxon>
        <taxon>Micrococcales</taxon>
        <taxon>Micrococcaceae</taxon>
        <taxon>Kocuria</taxon>
    </lineage>
</organism>
<name>A0A512IGZ4_9MICC</name>
<dbReference type="GO" id="GO:0003824">
    <property type="term" value="F:catalytic activity"/>
    <property type="evidence" value="ECO:0007669"/>
    <property type="project" value="InterPro"/>
</dbReference>
<dbReference type="InterPro" id="IPR016193">
    <property type="entry name" value="Cytidine_deaminase-like"/>
</dbReference>
<dbReference type="PROSITE" id="PS51747">
    <property type="entry name" value="CYT_DCMP_DEAMINASES_2"/>
    <property type="match status" value="1"/>
</dbReference>
<feature type="domain" description="CMP/dCMP-type deaminase" evidence="1">
    <location>
        <begin position="8"/>
        <end position="123"/>
    </location>
</feature>
<evidence type="ECO:0000313" key="3">
    <source>
        <dbReference type="Proteomes" id="UP000321103"/>
    </source>
</evidence>
<proteinExistence type="predicted"/>